<dbReference type="PROSITE" id="PS00138">
    <property type="entry name" value="SUBTILASE_SER"/>
    <property type="match status" value="1"/>
</dbReference>
<evidence type="ECO:0000313" key="9">
    <source>
        <dbReference type="Proteomes" id="UP000032305"/>
    </source>
</evidence>
<comment type="caution">
    <text evidence="8">The sequence shown here is derived from an EMBL/GenBank/DDBJ whole genome shotgun (WGS) entry which is preliminary data.</text>
</comment>
<dbReference type="InterPro" id="IPR023828">
    <property type="entry name" value="Peptidase_S8_Ser-AS"/>
</dbReference>
<comment type="similarity">
    <text evidence="1 5 6">Belongs to the peptidase S8 family.</text>
</comment>
<dbReference type="InterPro" id="IPR023827">
    <property type="entry name" value="Peptidase_S8_Asp-AS"/>
</dbReference>
<feature type="active site" description="Charge relay system" evidence="5">
    <location>
        <position position="57"/>
    </location>
</feature>
<feature type="active site" description="Charge relay system" evidence="5">
    <location>
        <position position="101"/>
    </location>
</feature>
<dbReference type="PANTHER" id="PTHR43806:SF11">
    <property type="entry name" value="CEREVISIN-RELATED"/>
    <property type="match status" value="1"/>
</dbReference>
<dbReference type="EMBL" id="BBPI01000109">
    <property type="protein sequence ID" value="GAM02972.1"/>
    <property type="molecule type" value="Genomic_DNA"/>
</dbReference>
<evidence type="ECO:0000256" key="3">
    <source>
        <dbReference type="ARBA" id="ARBA00022801"/>
    </source>
</evidence>
<dbReference type="Gene3D" id="3.40.50.200">
    <property type="entry name" value="Peptidase S8/S53 domain"/>
    <property type="match status" value="1"/>
</dbReference>
<dbReference type="InterPro" id="IPR000209">
    <property type="entry name" value="Peptidase_S8/S53_dom"/>
</dbReference>
<gene>
    <name evidence="8" type="ORF">SP5_109_00050</name>
</gene>
<dbReference type="InterPro" id="IPR050131">
    <property type="entry name" value="Peptidase_S8_subtilisin-like"/>
</dbReference>
<dbReference type="PRINTS" id="PR00723">
    <property type="entry name" value="SUBTILISIN"/>
</dbReference>
<dbReference type="AlphaFoldDB" id="A0A0A1WCP4"/>
<dbReference type="RefSeq" id="WP_042491486.1">
    <property type="nucleotide sequence ID" value="NZ_BBPI01000109.1"/>
</dbReference>
<evidence type="ECO:0000259" key="7">
    <source>
        <dbReference type="Pfam" id="PF00082"/>
    </source>
</evidence>
<evidence type="ECO:0000256" key="2">
    <source>
        <dbReference type="ARBA" id="ARBA00022670"/>
    </source>
</evidence>
<organism evidence="8 9">
    <name type="scientific">Sphingomonas parapaucimobilis NBRC 15100</name>
    <dbReference type="NCBI Taxonomy" id="1219049"/>
    <lineage>
        <taxon>Bacteria</taxon>
        <taxon>Pseudomonadati</taxon>
        <taxon>Pseudomonadota</taxon>
        <taxon>Alphaproteobacteria</taxon>
        <taxon>Sphingomonadales</taxon>
        <taxon>Sphingomonadaceae</taxon>
        <taxon>Sphingomonas</taxon>
    </lineage>
</organism>
<dbReference type="Pfam" id="PF00082">
    <property type="entry name" value="Peptidase_S8"/>
    <property type="match status" value="1"/>
</dbReference>
<keyword evidence="9" id="KW-1185">Reference proteome</keyword>
<sequence length="690" mass="70817">MPPPAGYIITPSNLQPTRSAADTAEFRRNYGANEFVNALYALDSGHVGRGVTVAVIDDGVVNVNGELDGRIDTSLSKDFGYVTKGGVKTKRDVLGDDQSDHGTAVANIIAGNANGQGAVGYAPGAKLAVLRVSDWDEDTKTEAIFRAVEALDYATAQKIKIVSSSLNQGGSTTWGQAVTRFGATGGLIVNSAGNSAAANPADAAAIDASNVNAIIFVGALSANIQAYTLESYSNRAGTMKDRYVMAVGTNVTTLVNGNVGLFSGTSSATPTVAALAADILSKWPQLTGQQAGQVILKTAKDIGDPGVDDVFGHGLVDFKAALAPVNPTLSNGVTQTSVRSSVMAIPTPMGAAAIQTVLSNVTILDQFGRDYAASLAGLIVKPQVGADHRIWRRVAQMGHQSALSFGGFTGMMGFASARVGPGGDQVVTQATAGTIDYVSDGIGIRAAWNAADSLQSDVMGLAPFADGMLAYAPQAGTSIGFDRYLAGGRLGITIASGRARESAASAVTLGWSGRAADMRLSFIDETGTLMGMPTGEGSLRLGGGARTVMIEAHHGFGVAPGWSIEGYGSLGLTRMKPVTASLVTGTTPLVGSRLGFQMTGTALGGLISLGVAQPLMIEAGAARLTYASSYDLATRSLIYQSTSASLAGQRRVQLTAGYSTGGPRSTVRIGLMQDLTDGSPSMLAHRAARF</sequence>
<evidence type="ECO:0000256" key="5">
    <source>
        <dbReference type="PROSITE-ProRule" id="PRU01240"/>
    </source>
</evidence>
<dbReference type="SUPFAM" id="SSF52743">
    <property type="entry name" value="Subtilisin-like"/>
    <property type="match status" value="1"/>
</dbReference>
<evidence type="ECO:0000256" key="1">
    <source>
        <dbReference type="ARBA" id="ARBA00011073"/>
    </source>
</evidence>
<reference evidence="8 9" key="1">
    <citation type="submission" date="2014-11" db="EMBL/GenBank/DDBJ databases">
        <title>Whole genome shotgun sequence of Sphingomonas parapaucimobilis NBRC 15100.</title>
        <authorList>
            <person name="Katano-Makiyama Y."/>
            <person name="Hosoyama A."/>
            <person name="Hashimoto M."/>
            <person name="Hosoyama Y."/>
            <person name="Noguchi M."/>
            <person name="Numata M."/>
            <person name="Tsuchikane K."/>
            <person name="Hirakata S."/>
            <person name="Uohara A."/>
            <person name="Shimodaira J."/>
            <person name="Ohji S."/>
            <person name="Ichikawa N."/>
            <person name="Kimura A."/>
            <person name="Yamazoe A."/>
            <person name="Fujita N."/>
        </authorList>
    </citation>
    <scope>NUCLEOTIDE SEQUENCE [LARGE SCALE GENOMIC DNA]</scope>
    <source>
        <strain evidence="8 9">NBRC 15100</strain>
    </source>
</reference>
<keyword evidence="4 5" id="KW-0720">Serine protease</keyword>
<dbReference type="eggNOG" id="COG1404">
    <property type="taxonomic scope" value="Bacteria"/>
</dbReference>
<evidence type="ECO:0000256" key="4">
    <source>
        <dbReference type="ARBA" id="ARBA00022825"/>
    </source>
</evidence>
<accession>A0A0A1WCP4</accession>
<dbReference type="GO" id="GO:0004252">
    <property type="term" value="F:serine-type endopeptidase activity"/>
    <property type="evidence" value="ECO:0007669"/>
    <property type="project" value="UniProtKB-UniRule"/>
</dbReference>
<dbReference type="GO" id="GO:0006508">
    <property type="term" value="P:proteolysis"/>
    <property type="evidence" value="ECO:0007669"/>
    <property type="project" value="UniProtKB-KW"/>
</dbReference>
<feature type="domain" description="Peptidase S8/S53" evidence="7">
    <location>
        <begin position="48"/>
        <end position="314"/>
    </location>
</feature>
<protein>
    <submittedName>
        <fullName evidence="8">Peptidase S8 family protein</fullName>
    </submittedName>
</protein>
<evidence type="ECO:0000313" key="8">
    <source>
        <dbReference type="EMBL" id="GAM02972.1"/>
    </source>
</evidence>
<dbReference type="PROSITE" id="PS00136">
    <property type="entry name" value="SUBTILASE_ASP"/>
    <property type="match status" value="1"/>
</dbReference>
<evidence type="ECO:0000256" key="6">
    <source>
        <dbReference type="RuleBase" id="RU003355"/>
    </source>
</evidence>
<proteinExistence type="inferred from homology"/>
<keyword evidence="2 5" id="KW-0645">Protease</keyword>
<name>A0A0A1WCP4_9SPHN</name>
<dbReference type="Proteomes" id="UP000032305">
    <property type="component" value="Unassembled WGS sequence"/>
</dbReference>
<feature type="active site" description="Charge relay system" evidence="5">
    <location>
        <position position="266"/>
    </location>
</feature>
<dbReference type="InterPro" id="IPR015500">
    <property type="entry name" value="Peptidase_S8_subtilisin-rel"/>
</dbReference>
<keyword evidence="3 5" id="KW-0378">Hydrolase</keyword>
<dbReference type="PROSITE" id="PS51892">
    <property type="entry name" value="SUBTILASE"/>
    <property type="match status" value="1"/>
</dbReference>
<dbReference type="PANTHER" id="PTHR43806">
    <property type="entry name" value="PEPTIDASE S8"/>
    <property type="match status" value="1"/>
</dbReference>
<dbReference type="InterPro" id="IPR036852">
    <property type="entry name" value="Peptidase_S8/S53_dom_sf"/>
</dbReference>